<comment type="caution">
    <text evidence="11">The sequence shown here is derived from an EMBL/GenBank/DDBJ whole genome shotgun (WGS) entry which is preliminary data.</text>
</comment>
<comment type="catalytic activity">
    <reaction evidence="1 9">
        <text>N-(5-phospho-beta-D-ribosyl)anthranilate = 1-(2-carboxyphenylamino)-1-deoxy-D-ribulose 5-phosphate</text>
        <dbReference type="Rhea" id="RHEA:21540"/>
        <dbReference type="ChEBI" id="CHEBI:18277"/>
        <dbReference type="ChEBI" id="CHEBI:58613"/>
        <dbReference type="EC" id="5.3.1.24"/>
    </reaction>
</comment>
<dbReference type="EMBL" id="MPDK01000019">
    <property type="protein sequence ID" value="PWI57057.1"/>
    <property type="molecule type" value="Genomic_DNA"/>
</dbReference>
<keyword evidence="12" id="KW-1185">Reference proteome</keyword>
<keyword evidence="6 9" id="KW-0822">Tryptophan biosynthesis</keyword>
<evidence type="ECO:0000256" key="6">
    <source>
        <dbReference type="ARBA" id="ARBA00022822"/>
    </source>
</evidence>
<dbReference type="UniPathway" id="UPA00035">
    <property type="reaction ID" value="UER00042"/>
</dbReference>
<evidence type="ECO:0000256" key="7">
    <source>
        <dbReference type="ARBA" id="ARBA00023141"/>
    </source>
</evidence>
<dbReference type="GO" id="GO:0004640">
    <property type="term" value="F:phosphoribosylanthranilate isomerase activity"/>
    <property type="evidence" value="ECO:0007669"/>
    <property type="project" value="UniProtKB-UniRule"/>
</dbReference>
<reference evidence="11 12" key="1">
    <citation type="submission" date="2016-11" db="EMBL/GenBank/DDBJ databases">
        <title>Comparative genomics of Acidibacillus ferroxidans species.</title>
        <authorList>
            <person name="Oliveira G."/>
            <person name="Nunes G."/>
            <person name="Oliveira R."/>
            <person name="Araujo F."/>
            <person name="Salim A."/>
            <person name="Scholte L."/>
            <person name="Morais D."/>
            <person name="Nancucheo I."/>
            <person name="Johnson D.B."/>
            <person name="Grail B."/>
            <person name="Bittencourt J."/>
            <person name="Valadares R."/>
        </authorList>
    </citation>
    <scope>NUCLEOTIDE SEQUENCE [LARGE SCALE GENOMIC DNA]</scope>
    <source>
        <strain evidence="11 12">Y002</strain>
    </source>
</reference>
<protein>
    <recommendedName>
        <fullName evidence="4 9">N-(5'-phosphoribosyl)anthranilate isomerase</fullName>
        <shortName evidence="9">PRAI</shortName>
        <ecNumber evidence="3 9">5.3.1.24</ecNumber>
    </recommendedName>
</protein>
<dbReference type="CDD" id="cd00405">
    <property type="entry name" value="PRAI"/>
    <property type="match status" value="1"/>
</dbReference>
<proteinExistence type="inferred from homology"/>
<evidence type="ECO:0000256" key="1">
    <source>
        <dbReference type="ARBA" id="ARBA00001164"/>
    </source>
</evidence>
<feature type="domain" description="N-(5'phosphoribosyl) anthranilate isomerase (PRAI)" evidence="10">
    <location>
        <begin position="5"/>
        <end position="209"/>
    </location>
</feature>
<dbReference type="InterPro" id="IPR011060">
    <property type="entry name" value="RibuloseP-bd_barrel"/>
</dbReference>
<gene>
    <name evidence="9" type="primary">trpF</name>
    <name evidence="11" type="ORF">BM613_10410</name>
</gene>
<evidence type="ECO:0000256" key="2">
    <source>
        <dbReference type="ARBA" id="ARBA00004664"/>
    </source>
</evidence>
<comment type="pathway">
    <text evidence="2 9">Amino-acid biosynthesis; L-tryptophan biosynthesis; L-tryptophan from chorismate: step 3/5.</text>
</comment>
<evidence type="ECO:0000313" key="11">
    <source>
        <dbReference type="EMBL" id="PWI57057.1"/>
    </source>
</evidence>
<dbReference type="SUPFAM" id="SSF51366">
    <property type="entry name" value="Ribulose-phoshate binding barrel"/>
    <property type="match status" value="1"/>
</dbReference>
<evidence type="ECO:0000256" key="3">
    <source>
        <dbReference type="ARBA" id="ARBA00012572"/>
    </source>
</evidence>
<dbReference type="RefSeq" id="WP_109431136.1">
    <property type="nucleotide sequence ID" value="NZ_MPDK01000019.1"/>
</dbReference>
<keyword evidence="5 9" id="KW-0028">Amino-acid biosynthesis</keyword>
<name>A0A2U3D702_SULT2</name>
<evidence type="ECO:0000256" key="4">
    <source>
        <dbReference type="ARBA" id="ARBA00022272"/>
    </source>
</evidence>
<dbReference type="GO" id="GO:0000162">
    <property type="term" value="P:L-tryptophan biosynthetic process"/>
    <property type="evidence" value="ECO:0007669"/>
    <property type="project" value="UniProtKB-UniRule"/>
</dbReference>
<evidence type="ECO:0000259" key="10">
    <source>
        <dbReference type="Pfam" id="PF00697"/>
    </source>
</evidence>
<dbReference type="PANTHER" id="PTHR42894">
    <property type="entry name" value="N-(5'-PHOSPHORIBOSYL)ANTHRANILATE ISOMERASE"/>
    <property type="match status" value="1"/>
</dbReference>
<dbReference type="Gene3D" id="3.20.20.70">
    <property type="entry name" value="Aldolase class I"/>
    <property type="match status" value="1"/>
</dbReference>
<evidence type="ECO:0000256" key="9">
    <source>
        <dbReference type="HAMAP-Rule" id="MF_00135"/>
    </source>
</evidence>
<sequence length="218" mass="23745">MTRVKLCGLRNVNDVLAAQNAKADYIGFVLAKSKRQVTDKEVVTAIEPLDRSKSVGPKPVLVLVDETVEKIVSLCKTTGVLHVQLCGREAPATCSLLREKYGLTVWKAWGVRGTEEDQMLAHYVGHVDAILLDTYKAGSHGGTGHFFDWQQIPRLQVLLPETPLVIAGGLSPHTVGSVVAKYHPFAVDVSSGIETDEQKDPDKMREFVNAARSGLDVS</sequence>
<dbReference type="InterPro" id="IPR044643">
    <property type="entry name" value="TrpF_fam"/>
</dbReference>
<comment type="similarity">
    <text evidence="9">Belongs to the TrpF family.</text>
</comment>
<accession>A0A2U3D702</accession>
<dbReference type="Pfam" id="PF00697">
    <property type="entry name" value="PRAI"/>
    <property type="match status" value="1"/>
</dbReference>
<dbReference type="EC" id="5.3.1.24" evidence="3 9"/>
<evidence type="ECO:0000256" key="5">
    <source>
        <dbReference type="ARBA" id="ARBA00022605"/>
    </source>
</evidence>
<dbReference type="AlphaFoldDB" id="A0A2U3D702"/>
<organism evidence="11 12">
    <name type="scientific">Sulfoacidibacillus thermotolerans</name>
    <name type="common">Acidibacillus sulfuroxidans</name>
    <dbReference type="NCBI Taxonomy" id="1765684"/>
    <lineage>
        <taxon>Bacteria</taxon>
        <taxon>Bacillati</taxon>
        <taxon>Bacillota</taxon>
        <taxon>Bacilli</taxon>
        <taxon>Bacillales</taxon>
        <taxon>Alicyclobacillaceae</taxon>
        <taxon>Sulfoacidibacillus</taxon>
    </lineage>
</organism>
<dbReference type="PANTHER" id="PTHR42894:SF1">
    <property type="entry name" value="N-(5'-PHOSPHORIBOSYL)ANTHRANILATE ISOMERASE"/>
    <property type="match status" value="1"/>
</dbReference>
<dbReference type="InterPro" id="IPR013785">
    <property type="entry name" value="Aldolase_TIM"/>
</dbReference>
<evidence type="ECO:0000313" key="12">
    <source>
        <dbReference type="Proteomes" id="UP000245380"/>
    </source>
</evidence>
<dbReference type="InterPro" id="IPR001240">
    <property type="entry name" value="PRAI_dom"/>
</dbReference>
<dbReference type="HAMAP" id="MF_00135">
    <property type="entry name" value="PRAI"/>
    <property type="match status" value="1"/>
</dbReference>
<dbReference type="OrthoDB" id="9786954at2"/>
<keyword evidence="7 9" id="KW-0057">Aromatic amino acid biosynthesis</keyword>
<keyword evidence="8 9" id="KW-0413">Isomerase</keyword>
<evidence type="ECO:0000256" key="8">
    <source>
        <dbReference type="ARBA" id="ARBA00023235"/>
    </source>
</evidence>
<dbReference type="Proteomes" id="UP000245380">
    <property type="component" value="Unassembled WGS sequence"/>
</dbReference>